<evidence type="ECO:0000256" key="2">
    <source>
        <dbReference type="ARBA" id="ARBA00007935"/>
    </source>
</evidence>
<accession>A0A1X7IRY5</accession>
<keyword evidence="10" id="KW-1185">Reference proteome</keyword>
<evidence type="ECO:0000313" key="10">
    <source>
        <dbReference type="Proteomes" id="UP000193244"/>
    </source>
</evidence>
<evidence type="ECO:0000256" key="8">
    <source>
        <dbReference type="SAM" id="Phobius"/>
    </source>
</evidence>
<evidence type="ECO:0000256" key="7">
    <source>
        <dbReference type="ARBA" id="ARBA00023136"/>
    </source>
</evidence>
<dbReference type="SUPFAM" id="SSF81345">
    <property type="entry name" value="ABC transporter involved in vitamin B12 uptake, BtuC"/>
    <property type="match status" value="1"/>
</dbReference>
<dbReference type="InterPro" id="IPR037294">
    <property type="entry name" value="ABC_BtuC-like"/>
</dbReference>
<keyword evidence="6 8" id="KW-1133">Transmembrane helix</keyword>
<dbReference type="GO" id="GO:0033214">
    <property type="term" value="P:siderophore-iron import into cell"/>
    <property type="evidence" value="ECO:0007669"/>
    <property type="project" value="TreeGrafter"/>
</dbReference>
<dbReference type="STRING" id="150121.SAMN06296010_0788"/>
<feature type="transmembrane region" description="Helical" evidence="8">
    <location>
        <begin position="286"/>
        <end position="308"/>
    </location>
</feature>
<dbReference type="PANTHER" id="PTHR30472:SF1">
    <property type="entry name" value="FE(3+) DICITRATE TRANSPORT SYSTEM PERMEASE PROTEIN FECC-RELATED"/>
    <property type="match status" value="1"/>
</dbReference>
<feature type="transmembrane region" description="Helical" evidence="8">
    <location>
        <begin position="156"/>
        <end position="177"/>
    </location>
</feature>
<feature type="transmembrane region" description="Helical" evidence="8">
    <location>
        <begin position="232"/>
        <end position="253"/>
    </location>
</feature>
<dbReference type="Gene3D" id="1.10.3470.10">
    <property type="entry name" value="ABC transporter involved in vitamin B12 uptake, BtuC"/>
    <property type="match status" value="1"/>
</dbReference>
<comment type="subcellular location">
    <subcellularLocation>
        <location evidence="1">Cell membrane</location>
        <topology evidence="1">Multi-pass membrane protein</topology>
    </subcellularLocation>
</comment>
<keyword evidence="7 8" id="KW-0472">Membrane</keyword>
<evidence type="ECO:0000256" key="6">
    <source>
        <dbReference type="ARBA" id="ARBA00022989"/>
    </source>
</evidence>
<feature type="transmembrane region" description="Helical" evidence="8">
    <location>
        <begin position="12"/>
        <end position="35"/>
    </location>
</feature>
<dbReference type="FunFam" id="1.10.3470.10:FF:000001">
    <property type="entry name" value="Vitamin B12 ABC transporter permease BtuC"/>
    <property type="match status" value="1"/>
</dbReference>
<name>A0A1X7IRY5_9MICO</name>
<dbReference type="PANTHER" id="PTHR30472">
    <property type="entry name" value="FERRIC ENTEROBACTIN TRANSPORT SYSTEM PERMEASE PROTEIN"/>
    <property type="match status" value="1"/>
</dbReference>
<evidence type="ECO:0000256" key="3">
    <source>
        <dbReference type="ARBA" id="ARBA00022448"/>
    </source>
</evidence>
<sequence length="338" mass="34868">MSVYRAERSRRIRLPVALIAGATVLVLFTVLSLAIGSKNLSIGEVLNGLLAADGSRGSIIVWQLRMPRTLLAIVAGAALAVSGVLMQALTRNPLAEPGLLGVNAGAAFSVVIAISAFGATRGDEYLWFAFLGAGAAAVFVYLISIRRTQASDHARLVLAGVALTASLGACTRIITLFDATAFDSYRFWVIGSVANRGFDTVFSVLPFIAAGLVLAFVCGPSLNALALGDEQAVSLGVPVTALRILVIATITLLCGAATAAAGPIAFVGLVVPHVLRLIAGVDQRTILVLSALVGPSLMLAADVIGRLIAQPSELEVGVVTAFLGAPVLIALLLRRRPA</sequence>
<dbReference type="RefSeq" id="WP_085483099.1">
    <property type="nucleotide sequence ID" value="NZ_FXAY01000001.1"/>
</dbReference>
<feature type="transmembrane region" description="Helical" evidence="8">
    <location>
        <begin position="259"/>
        <end position="279"/>
    </location>
</feature>
<proteinExistence type="inferred from homology"/>
<protein>
    <submittedName>
        <fullName evidence="9">Iron complex transport system permease protein</fullName>
    </submittedName>
</protein>
<feature type="transmembrane region" description="Helical" evidence="8">
    <location>
        <begin position="314"/>
        <end position="333"/>
    </location>
</feature>
<dbReference type="AlphaFoldDB" id="A0A1X7IRY5"/>
<dbReference type="EMBL" id="FXAY01000001">
    <property type="protein sequence ID" value="SMG17569.1"/>
    <property type="molecule type" value="Genomic_DNA"/>
</dbReference>
<feature type="transmembrane region" description="Helical" evidence="8">
    <location>
        <begin position="69"/>
        <end position="86"/>
    </location>
</feature>
<evidence type="ECO:0000256" key="5">
    <source>
        <dbReference type="ARBA" id="ARBA00022692"/>
    </source>
</evidence>
<dbReference type="Pfam" id="PF01032">
    <property type="entry name" value="FecCD"/>
    <property type="match status" value="1"/>
</dbReference>
<dbReference type="InterPro" id="IPR000522">
    <property type="entry name" value="ABC_transptr_permease_BtuC"/>
</dbReference>
<keyword evidence="4" id="KW-1003">Cell membrane</keyword>
<organism evidence="9 10">
    <name type="scientific">Agreia pratensis</name>
    <dbReference type="NCBI Taxonomy" id="150121"/>
    <lineage>
        <taxon>Bacteria</taxon>
        <taxon>Bacillati</taxon>
        <taxon>Actinomycetota</taxon>
        <taxon>Actinomycetes</taxon>
        <taxon>Micrococcales</taxon>
        <taxon>Microbacteriaceae</taxon>
        <taxon>Agreia</taxon>
    </lineage>
</organism>
<evidence type="ECO:0000256" key="1">
    <source>
        <dbReference type="ARBA" id="ARBA00004651"/>
    </source>
</evidence>
<dbReference type="Proteomes" id="UP000193244">
    <property type="component" value="Unassembled WGS sequence"/>
</dbReference>
<dbReference type="CDD" id="cd06550">
    <property type="entry name" value="TM_ABC_iron-siderophores_like"/>
    <property type="match status" value="1"/>
</dbReference>
<reference evidence="10" key="1">
    <citation type="submission" date="2017-04" db="EMBL/GenBank/DDBJ databases">
        <authorList>
            <person name="Varghese N."/>
            <person name="Submissions S."/>
        </authorList>
    </citation>
    <scope>NUCLEOTIDE SEQUENCE [LARGE SCALE GENOMIC DNA]</scope>
    <source>
        <strain evidence="10">VKM Ac-2510</strain>
    </source>
</reference>
<feature type="transmembrane region" description="Helical" evidence="8">
    <location>
        <begin position="197"/>
        <end position="220"/>
    </location>
</feature>
<feature type="transmembrane region" description="Helical" evidence="8">
    <location>
        <begin position="125"/>
        <end position="144"/>
    </location>
</feature>
<keyword evidence="3" id="KW-0813">Transport</keyword>
<feature type="transmembrane region" description="Helical" evidence="8">
    <location>
        <begin position="98"/>
        <end position="119"/>
    </location>
</feature>
<gene>
    <name evidence="9" type="ORF">SAMN06296010_0788</name>
</gene>
<keyword evidence="5 8" id="KW-0812">Transmembrane</keyword>
<evidence type="ECO:0000256" key="4">
    <source>
        <dbReference type="ARBA" id="ARBA00022475"/>
    </source>
</evidence>
<dbReference type="GO" id="GO:0005886">
    <property type="term" value="C:plasma membrane"/>
    <property type="evidence" value="ECO:0007669"/>
    <property type="project" value="UniProtKB-SubCell"/>
</dbReference>
<dbReference type="GO" id="GO:0022857">
    <property type="term" value="F:transmembrane transporter activity"/>
    <property type="evidence" value="ECO:0007669"/>
    <property type="project" value="InterPro"/>
</dbReference>
<comment type="similarity">
    <text evidence="2">Belongs to the binding-protein-dependent transport system permease family. FecCD subfamily.</text>
</comment>
<evidence type="ECO:0000313" key="9">
    <source>
        <dbReference type="EMBL" id="SMG17569.1"/>
    </source>
</evidence>